<dbReference type="EMBL" id="JBDODL010000713">
    <property type="protein sequence ID" value="MES1920513.1"/>
    <property type="molecule type" value="Genomic_DNA"/>
</dbReference>
<dbReference type="PANTHER" id="PTHR12962">
    <property type="entry name" value="CALCIUM-REGULATED HEAT STABLE PROTEIN CRHSP-24-RELATED"/>
    <property type="match status" value="1"/>
</dbReference>
<dbReference type="Gene3D" id="2.40.50.140">
    <property type="entry name" value="Nucleic acid-binding proteins"/>
    <property type="match status" value="3"/>
</dbReference>
<dbReference type="InterPro" id="IPR012340">
    <property type="entry name" value="NA-bd_OB-fold"/>
</dbReference>
<feature type="compositionally biased region" description="Polar residues" evidence="2">
    <location>
        <begin position="7"/>
        <end position="24"/>
    </location>
</feature>
<dbReference type="CDD" id="cd04458">
    <property type="entry name" value="CSP_CDS"/>
    <property type="match status" value="1"/>
</dbReference>
<evidence type="ECO:0000259" key="3">
    <source>
        <dbReference type="PROSITE" id="PS51857"/>
    </source>
</evidence>
<dbReference type="SMART" id="SM00357">
    <property type="entry name" value="CSP"/>
    <property type="match status" value="3"/>
</dbReference>
<comment type="caution">
    <text evidence="4">The sequence shown here is derived from an EMBL/GenBank/DDBJ whole genome shotgun (WGS) entry which is preliminary data.</text>
</comment>
<keyword evidence="1" id="KW-0597">Phosphoprotein</keyword>
<keyword evidence="5" id="KW-1185">Reference proteome</keyword>
<organism evidence="4 5">
    <name type="scientific">Bonamia ostreae</name>
    <dbReference type="NCBI Taxonomy" id="126728"/>
    <lineage>
        <taxon>Eukaryota</taxon>
        <taxon>Sar</taxon>
        <taxon>Rhizaria</taxon>
        <taxon>Endomyxa</taxon>
        <taxon>Ascetosporea</taxon>
        <taxon>Haplosporida</taxon>
        <taxon>Bonamia</taxon>
    </lineage>
</organism>
<evidence type="ECO:0000256" key="1">
    <source>
        <dbReference type="ARBA" id="ARBA00022553"/>
    </source>
</evidence>
<gene>
    <name evidence="4" type="ORF">MHBO_002179</name>
</gene>
<evidence type="ECO:0000256" key="2">
    <source>
        <dbReference type="SAM" id="MobiDB-lite"/>
    </source>
</evidence>
<proteinExistence type="predicted"/>
<feature type="domain" description="CSD" evidence="3">
    <location>
        <begin position="40"/>
        <end position="117"/>
    </location>
</feature>
<evidence type="ECO:0000313" key="5">
    <source>
        <dbReference type="Proteomes" id="UP001439008"/>
    </source>
</evidence>
<protein>
    <recommendedName>
        <fullName evidence="3">CSD domain-containing protein</fullName>
    </recommendedName>
</protein>
<dbReference type="InterPro" id="IPR002059">
    <property type="entry name" value="CSP_DNA-bd"/>
</dbReference>
<dbReference type="Proteomes" id="UP001439008">
    <property type="component" value="Unassembled WGS sequence"/>
</dbReference>
<dbReference type="Pfam" id="PF00313">
    <property type="entry name" value="CSD"/>
    <property type="match status" value="2"/>
</dbReference>
<dbReference type="InterPro" id="IPR011129">
    <property type="entry name" value="CSD"/>
</dbReference>
<dbReference type="PROSITE" id="PS51857">
    <property type="entry name" value="CSD_2"/>
    <property type="match status" value="2"/>
</dbReference>
<dbReference type="SUPFAM" id="SSF50249">
    <property type="entry name" value="Nucleic acid-binding proteins"/>
    <property type="match status" value="3"/>
</dbReference>
<accession>A0ABV2AM95</accession>
<name>A0ABV2AM95_9EUKA</name>
<feature type="domain" description="CSD" evidence="3">
    <location>
        <begin position="132"/>
        <end position="196"/>
    </location>
</feature>
<reference evidence="4 5" key="1">
    <citation type="journal article" date="2024" name="BMC Biol.">
        <title>Comparative genomics of Ascetosporea gives new insight into the evolutionary basis for animal parasitism in Rhizaria.</title>
        <authorList>
            <person name="Hiltunen Thoren M."/>
            <person name="Onut-Brannstrom I."/>
            <person name="Alfjorden A."/>
            <person name="Peckova H."/>
            <person name="Swords F."/>
            <person name="Hooper C."/>
            <person name="Holzer A.S."/>
            <person name="Bass D."/>
            <person name="Burki F."/>
        </authorList>
    </citation>
    <scope>NUCLEOTIDE SEQUENCE [LARGE SCALE GENOMIC DNA]</scope>
    <source>
        <strain evidence="4">20-A016</strain>
    </source>
</reference>
<dbReference type="PANTHER" id="PTHR12962:SF1">
    <property type="entry name" value="COLD SHOCK DOMAIN-CONTAINING PROTEIN CG9705"/>
    <property type="match status" value="1"/>
</dbReference>
<evidence type="ECO:0000313" key="4">
    <source>
        <dbReference type="EMBL" id="MES1920513.1"/>
    </source>
</evidence>
<dbReference type="InterPro" id="IPR052069">
    <property type="entry name" value="Ca-reg_mRNA-binding_domain"/>
</dbReference>
<sequence>MSDSRKNQVSKIKTNSDSDNNTFKRQIDKETAEKIDKSVEYEGDCSWYNESKGYGFITCSALPCDAWVHISNINSNDTADPANAKLHTGQHCAFQVQLKPCPGAEDSFRVSAVNVFPVLKDGSEEPPKSAKRLSGVCVRFNEHKKFGFVQCAEKGCERLFVHKDQIQGGKPLREGQKVTLELATFKGRTKAVNVIAEKFVEDPLSKDVRKGVVAIFYDDRAFGFVREEDCGETHFFHKENVIGRKDLVEFQEVKFKLRKKMFIKLLIL</sequence>
<feature type="region of interest" description="Disordered" evidence="2">
    <location>
        <begin position="1"/>
        <end position="29"/>
    </location>
</feature>